<accession>A0AAP8QGI7</accession>
<evidence type="ECO:0000313" key="3">
    <source>
        <dbReference type="Proteomes" id="UP000239759"/>
    </source>
</evidence>
<keyword evidence="1" id="KW-0812">Transmembrane</keyword>
<feature type="transmembrane region" description="Helical" evidence="1">
    <location>
        <begin position="37"/>
        <end position="60"/>
    </location>
</feature>
<protein>
    <submittedName>
        <fullName evidence="2">Uncharacterized protein</fullName>
    </submittedName>
</protein>
<dbReference type="AlphaFoldDB" id="A0AAP8QGI7"/>
<keyword evidence="1" id="KW-1133">Transmembrane helix</keyword>
<organism evidence="2 3">
    <name type="scientific">Brevibacillus laterosporus</name>
    <name type="common">Bacillus laterosporus</name>
    <dbReference type="NCBI Taxonomy" id="1465"/>
    <lineage>
        <taxon>Bacteria</taxon>
        <taxon>Bacillati</taxon>
        <taxon>Bacillota</taxon>
        <taxon>Bacilli</taxon>
        <taxon>Bacillales</taxon>
        <taxon>Paenibacillaceae</taxon>
        <taxon>Brevibacillus</taxon>
    </lineage>
</organism>
<name>A0AAP8QGI7_BRELA</name>
<sequence>MLKGEFVSEGQENGNFYNMSEICFSITHKISINSFTFVHIFTFSYLLFFGLFATIGKGVLPRFLG</sequence>
<gene>
    <name evidence="2" type="ORF">C4A77_05495</name>
</gene>
<evidence type="ECO:0000256" key="1">
    <source>
        <dbReference type="SAM" id="Phobius"/>
    </source>
</evidence>
<dbReference type="Proteomes" id="UP000239759">
    <property type="component" value="Unassembled WGS sequence"/>
</dbReference>
<dbReference type="EMBL" id="PRKQ01000004">
    <property type="protein sequence ID" value="PPB10623.1"/>
    <property type="molecule type" value="Genomic_DNA"/>
</dbReference>
<proteinExistence type="predicted"/>
<reference evidence="2 3" key="1">
    <citation type="submission" date="2018-02" db="EMBL/GenBank/DDBJ databases">
        <title>Comparative analysis of genomes of three Brevibacillus laterosporus strains producers of potent antimicrobials isolated from silage.</title>
        <authorList>
            <person name="Kojic M."/>
            <person name="Miljkovic M."/>
            <person name="Studholme D."/>
            <person name="Filipic B."/>
        </authorList>
    </citation>
    <scope>NUCLEOTIDE SEQUENCE [LARGE SCALE GENOMIC DNA]</scope>
    <source>
        <strain evidence="2 3">BGSP11</strain>
    </source>
</reference>
<comment type="caution">
    <text evidence="2">The sequence shown here is derived from an EMBL/GenBank/DDBJ whole genome shotgun (WGS) entry which is preliminary data.</text>
</comment>
<keyword evidence="1" id="KW-0472">Membrane</keyword>
<evidence type="ECO:0000313" key="2">
    <source>
        <dbReference type="EMBL" id="PPB10623.1"/>
    </source>
</evidence>